<keyword evidence="5" id="KW-0479">Metal-binding</keyword>
<sequence length="376" mass="40579">MKKIYLDNAATTAVLPEVAQTMFEVLTHTYGNPSSTHSFGREAKVQVETARKAIAKHIHAQATEIIFTSCGTEGDNWVLQAAVNDLKVTRIVTTKLEHHAVLHTLAVLQLKNPELEVVYLPVNSLGEIAYSDLETVLSSSSAKTLVSLMHVNNEIGTVLDLVQVGAICKAYQAYFHSDTVQAIGKTNIDVQAANLDFLVASAHKFHGPKGVGFVYVKKNTIIQPLLHGGEQEKGFRAGTEAVHQIVGMAKALDLAYANLGAQQQAVTAVKNYAISAFKKAFPAVAFNGGENGFYNILNVRLPLSVDKTAMILFYLDMKGIAVSRGSACQSGSIKPSHVLAEILDANALQVPSLRLSFSHENTPEDIDALIEAIQSM</sequence>
<dbReference type="InterPro" id="IPR015422">
    <property type="entry name" value="PyrdxlP-dep_Trfase_small"/>
</dbReference>
<evidence type="ECO:0000256" key="3">
    <source>
        <dbReference type="ARBA" id="ARBA00012239"/>
    </source>
</evidence>
<evidence type="ECO:0000313" key="13">
    <source>
        <dbReference type="Proteomes" id="UP001163328"/>
    </source>
</evidence>
<accession>A0ABY6M2S4</accession>
<proteinExistence type="inferred from homology"/>
<evidence type="ECO:0000256" key="2">
    <source>
        <dbReference type="ARBA" id="ARBA00006490"/>
    </source>
</evidence>
<dbReference type="InterPro" id="IPR020578">
    <property type="entry name" value="Aminotrans_V_PyrdxlP_BS"/>
</dbReference>
<evidence type="ECO:0000313" key="12">
    <source>
        <dbReference type="EMBL" id="UYW01735.1"/>
    </source>
</evidence>
<keyword evidence="6" id="KW-0663">Pyridoxal phosphate</keyword>
<comment type="cofactor">
    <cofactor evidence="1 10">
        <name>pyridoxal 5'-phosphate</name>
        <dbReference type="ChEBI" id="CHEBI:597326"/>
    </cofactor>
</comment>
<keyword evidence="13" id="KW-1185">Reference proteome</keyword>
<keyword evidence="8" id="KW-0411">Iron-sulfur</keyword>
<dbReference type="PIRSF" id="PIRSF005572">
    <property type="entry name" value="NifS"/>
    <property type="match status" value="1"/>
</dbReference>
<dbReference type="InterPro" id="IPR015424">
    <property type="entry name" value="PyrdxlP-dep_Trfase"/>
</dbReference>
<dbReference type="EMBL" id="CP081495">
    <property type="protein sequence ID" value="UYW01735.1"/>
    <property type="molecule type" value="Genomic_DNA"/>
</dbReference>
<dbReference type="InterPro" id="IPR015421">
    <property type="entry name" value="PyrdxlP-dep_Trfase_major"/>
</dbReference>
<protein>
    <recommendedName>
        <fullName evidence="3">cysteine desulfurase</fullName>
        <ecNumber evidence="3">2.8.1.7</ecNumber>
    </recommendedName>
</protein>
<dbReference type="RefSeq" id="WP_264434207.1">
    <property type="nucleotide sequence ID" value="NZ_CP081495.1"/>
</dbReference>
<reference evidence="12" key="1">
    <citation type="submission" date="2021-08" db="EMBL/GenBank/DDBJ databases">
        <title>Flavobacterium sp. strain CC-SYL302.</title>
        <authorList>
            <person name="Lin S.-Y."/>
            <person name="Lee T.-H."/>
            <person name="Young C.-C."/>
        </authorList>
    </citation>
    <scope>NUCLEOTIDE SEQUENCE</scope>
    <source>
        <strain evidence="12">CC-SYL302</strain>
    </source>
</reference>
<dbReference type="SUPFAM" id="SSF53383">
    <property type="entry name" value="PLP-dependent transferases"/>
    <property type="match status" value="1"/>
</dbReference>
<evidence type="ECO:0000256" key="5">
    <source>
        <dbReference type="ARBA" id="ARBA00022723"/>
    </source>
</evidence>
<evidence type="ECO:0000256" key="7">
    <source>
        <dbReference type="ARBA" id="ARBA00023004"/>
    </source>
</evidence>
<feature type="domain" description="Aminotransferase class V" evidence="11">
    <location>
        <begin position="4"/>
        <end position="369"/>
    </location>
</feature>
<evidence type="ECO:0000256" key="10">
    <source>
        <dbReference type="RuleBase" id="RU004504"/>
    </source>
</evidence>
<evidence type="ECO:0000256" key="4">
    <source>
        <dbReference type="ARBA" id="ARBA00022679"/>
    </source>
</evidence>
<organism evidence="12 13">
    <name type="scientific">Flavobacterium agricola</name>
    <dbReference type="NCBI Taxonomy" id="2870839"/>
    <lineage>
        <taxon>Bacteria</taxon>
        <taxon>Pseudomonadati</taxon>
        <taxon>Bacteroidota</taxon>
        <taxon>Flavobacteriia</taxon>
        <taxon>Flavobacteriales</taxon>
        <taxon>Flavobacteriaceae</taxon>
        <taxon>Flavobacterium</taxon>
    </lineage>
</organism>
<gene>
    <name evidence="12" type="ORF">K5I29_02080</name>
</gene>
<dbReference type="PANTHER" id="PTHR11601:SF34">
    <property type="entry name" value="CYSTEINE DESULFURASE"/>
    <property type="match status" value="1"/>
</dbReference>
<evidence type="ECO:0000259" key="11">
    <source>
        <dbReference type="Pfam" id="PF00266"/>
    </source>
</evidence>
<evidence type="ECO:0000256" key="6">
    <source>
        <dbReference type="ARBA" id="ARBA00022898"/>
    </source>
</evidence>
<name>A0ABY6M2S4_9FLAO</name>
<dbReference type="Proteomes" id="UP001163328">
    <property type="component" value="Chromosome"/>
</dbReference>
<keyword evidence="4" id="KW-0808">Transferase</keyword>
<dbReference type="InterPro" id="IPR016454">
    <property type="entry name" value="Cysteine_dSase"/>
</dbReference>
<evidence type="ECO:0000256" key="9">
    <source>
        <dbReference type="ARBA" id="ARBA00050776"/>
    </source>
</evidence>
<keyword evidence="7" id="KW-0408">Iron</keyword>
<evidence type="ECO:0000256" key="8">
    <source>
        <dbReference type="ARBA" id="ARBA00023014"/>
    </source>
</evidence>
<dbReference type="EC" id="2.8.1.7" evidence="3"/>
<evidence type="ECO:0000256" key="1">
    <source>
        <dbReference type="ARBA" id="ARBA00001933"/>
    </source>
</evidence>
<dbReference type="Gene3D" id="1.10.260.50">
    <property type="match status" value="1"/>
</dbReference>
<dbReference type="PROSITE" id="PS00595">
    <property type="entry name" value="AA_TRANSFER_CLASS_5"/>
    <property type="match status" value="1"/>
</dbReference>
<dbReference type="InterPro" id="IPR000192">
    <property type="entry name" value="Aminotrans_V_dom"/>
</dbReference>
<dbReference type="Gene3D" id="3.40.640.10">
    <property type="entry name" value="Type I PLP-dependent aspartate aminotransferase-like (Major domain)"/>
    <property type="match status" value="1"/>
</dbReference>
<dbReference type="Gene3D" id="3.90.1150.10">
    <property type="entry name" value="Aspartate Aminotransferase, domain 1"/>
    <property type="match status" value="1"/>
</dbReference>
<dbReference type="PANTHER" id="PTHR11601">
    <property type="entry name" value="CYSTEINE DESULFURYLASE FAMILY MEMBER"/>
    <property type="match status" value="1"/>
</dbReference>
<comment type="similarity">
    <text evidence="2">Belongs to the class-V pyridoxal-phosphate-dependent aminotransferase family. NifS/IscS subfamily.</text>
</comment>
<dbReference type="Pfam" id="PF00266">
    <property type="entry name" value="Aminotran_5"/>
    <property type="match status" value="1"/>
</dbReference>
<comment type="catalytic activity">
    <reaction evidence="9">
        <text>(sulfur carrier)-H + L-cysteine = (sulfur carrier)-SH + L-alanine</text>
        <dbReference type="Rhea" id="RHEA:43892"/>
        <dbReference type="Rhea" id="RHEA-COMP:14737"/>
        <dbReference type="Rhea" id="RHEA-COMP:14739"/>
        <dbReference type="ChEBI" id="CHEBI:29917"/>
        <dbReference type="ChEBI" id="CHEBI:35235"/>
        <dbReference type="ChEBI" id="CHEBI:57972"/>
        <dbReference type="ChEBI" id="CHEBI:64428"/>
        <dbReference type="EC" id="2.8.1.7"/>
    </reaction>
</comment>